<evidence type="ECO:0000256" key="1">
    <source>
        <dbReference type="ARBA" id="ARBA00004651"/>
    </source>
</evidence>
<dbReference type="CDD" id="cd13127">
    <property type="entry name" value="MATE_tuaB_like"/>
    <property type="match status" value="1"/>
</dbReference>
<comment type="caution">
    <text evidence="8">The sequence shown here is derived from an EMBL/GenBank/DDBJ whole genome shotgun (WGS) entry which is preliminary data.</text>
</comment>
<comment type="subcellular location">
    <subcellularLocation>
        <location evidence="1">Cell membrane</location>
        <topology evidence="1">Multi-pass membrane protein</topology>
    </subcellularLocation>
</comment>
<dbReference type="EMBL" id="PUBV01000016">
    <property type="protein sequence ID" value="PWB07068.1"/>
    <property type="molecule type" value="Genomic_DNA"/>
</dbReference>
<evidence type="ECO:0000313" key="8">
    <source>
        <dbReference type="EMBL" id="PWB07068.1"/>
    </source>
</evidence>
<feature type="transmembrane region" description="Helical" evidence="7">
    <location>
        <begin position="83"/>
        <end position="110"/>
    </location>
</feature>
<keyword evidence="3" id="KW-1003">Cell membrane</keyword>
<evidence type="ECO:0000256" key="2">
    <source>
        <dbReference type="ARBA" id="ARBA00007430"/>
    </source>
</evidence>
<dbReference type="GO" id="GO:0005886">
    <property type="term" value="C:plasma membrane"/>
    <property type="evidence" value="ECO:0007669"/>
    <property type="project" value="UniProtKB-SubCell"/>
</dbReference>
<feature type="transmembrane region" description="Helical" evidence="7">
    <location>
        <begin position="215"/>
        <end position="238"/>
    </location>
</feature>
<protein>
    <submittedName>
        <fullName evidence="8">Lipopolysaccharide biosynthesis protein</fullName>
    </submittedName>
</protein>
<feature type="transmembrane region" description="Helical" evidence="7">
    <location>
        <begin position="325"/>
        <end position="346"/>
    </location>
</feature>
<feature type="transmembrane region" description="Helical" evidence="7">
    <location>
        <begin position="116"/>
        <end position="136"/>
    </location>
</feature>
<feature type="transmembrane region" description="Helical" evidence="7">
    <location>
        <begin position="148"/>
        <end position="168"/>
    </location>
</feature>
<proteinExistence type="inferred from homology"/>
<evidence type="ECO:0000256" key="4">
    <source>
        <dbReference type="ARBA" id="ARBA00022692"/>
    </source>
</evidence>
<dbReference type="PANTHER" id="PTHR30250:SF10">
    <property type="entry name" value="LIPOPOLYSACCHARIDE BIOSYNTHESIS PROTEIN WZXC"/>
    <property type="match status" value="1"/>
</dbReference>
<feature type="transmembrane region" description="Helical" evidence="7">
    <location>
        <begin position="258"/>
        <end position="278"/>
    </location>
</feature>
<dbReference type="RefSeq" id="WP_107036286.1">
    <property type="nucleotide sequence ID" value="NZ_CAONGC010000030.1"/>
</dbReference>
<evidence type="ECO:0000256" key="5">
    <source>
        <dbReference type="ARBA" id="ARBA00022989"/>
    </source>
</evidence>
<evidence type="ECO:0000256" key="6">
    <source>
        <dbReference type="ARBA" id="ARBA00023136"/>
    </source>
</evidence>
<dbReference type="InterPro" id="IPR050833">
    <property type="entry name" value="Poly_Biosynth_Transport"/>
</dbReference>
<gene>
    <name evidence="8" type="ORF">C5O25_08350</name>
</gene>
<dbReference type="PANTHER" id="PTHR30250">
    <property type="entry name" value="PST FAMILY PREDICTED COLANIC ACID TRANSPORTER"/>
    <property type="match status" value="1"/>
</dbReference>
<feature type="transmembrane region" description="Helical" evidence="7">
    <location>
        <begin position="174"/>
        <end position="194"/>
    </location>
</feature>
<keyword evidence="9" id="KW-1185">Reference proteome</keyword>
<organism evidence="8 9">
    <name type="scientific">Paramuribaculum intestinale</name>
    <dbReference type="NCBI Taxonomy" id="2094151"/>
    <lineage>
        <taxon>Bacteria</taxon>
        <taxon>Pseudomonadati</taxon>
        <taxon>Bacteroidota</taxon>
        <taxon>Bacteroidia</taxon>
        <taxon>Bacteroidales</taxon>
        <taxon>Muribaculaceae</taxon>
        <taxon>Paramuribaculum</taxon>
    </lineage>
</organism>
<feature type="transmembrane region" description="Helical" evidence="7">
    <location>
        <begin position="47"/>
        <end position="71"/>
    </location>
</feature>
<feature type="transmembrane region" description="Helical" evidence="7">
    <location>
        <begin position="393"/>
        <end position="418"/>
    </location>
</feature>
<feature type="transmembrane region" description="Helical" evidence="7">
    <location>
        <begin position="358"/>
        <end position="381"/>
    </location>
</feature>
<feature type="transmembrane region" description="Helical" evidence="7">
    <location>
        <begin position="430"/>
        <end position="449"/>
    </location>
</feature>
<reference evidence="9" key="1">
    <citation type="submission" date="2018-02" db="EMBL/GenBank/DDBJ databases">
        <authorList>
            <person name="Clavel T."/>
            <person name="Strowig T."/>
        </authorList>
    </citation>
    <scope>NUCLEOTIDE SEQUENCE [LARGE SCALE GENOMIC DNA]</scope>
    <source>
        <strain evidence="9">DSM 100764</strain>
    </source>
</reference>
<evidence type="ECO:0000313" key="9">
    <source>
        <dbReference type="Proteomes" id="UP000244925"/>
    </source>
</evidence>
<dbReference type="Proteomes" id="UP000244925">
    <property type="component" value="Unassembled WGS sequence"/>
</dbReference>
<dbReference type="Pfam" id="PF13440">
    <property type="entry name" value="Polysacc_synt_3"/>
    <property type="match status" value="1"/>
</dbReference>
<feature type="transmembrane region" description="Helical" evidence="7">
    <location>
        <begin position="455"/>
        <end position="472"/>
    </location>
</feature>
<feature type="transmembrane region" description="Helical" evidence="7">
    <location>
        <begin position="298"/>
        <end position="319"/>
    </location>
</feature>
<evidence type="ECO:0000256" key="7">
    <source>
        <dbReference type="SAM" id="Phobius"/>
    </source>
</evidence>
<dbReference type="AlphaFoldDB" id="A0A2V1IWA6"/>
<accession>A0A2V1IWA6</accession>
<comment type="similarity">
    <text evidence="2">Belongs to the polysaccharide synthase family.</text>
</comment>
<sequence length="494" mass="54211">MAQQAEMKRRVAGTVKWNAIDKLLSMALYTVTGIVLAREVPKDDFGLLGAVMVFAAFAALFVDSGFSSALIQKKRVSRLDYSSVFWLNMAVATAIYIILYFCAPLIARIFQNDLRIIPVARVALLAFVINATAIVQTNRLMKRMQVKMITVSNALGLIISSVAAIWMAVEGMGVWALVWQTLILSAVKSIILWATGHWTPLFRISLRSLKGFFKVGSGMMGGAFLNILFKNIYAFIIGMRAGVLPLSYYTQADKWSNMGISSLTAIFTQSFLPALSQFQDDPRRFAASTAKMNRFTSYLLFPCCGLAITVTTALFHLCFGSKWDAAIYLFQLLMLRGIFTVLSSLYNNYILALGRSRLIVVTELLRDSAALIAIALTWPFIALETAEDPTLGIAILLWGQIGASVLTWGVTLVVASRLSGRNAWQFASDSLPYAATALISVTLASMLTWLTGSPLLLTVGQLLIGGAIYMGLNKIAGSRIQSEVIGHLRSRFIR</sequence>
<keyword evidence="4 7" id="KW-0812">Transmembrane</keyword>
<keyword evidence="6 7" id="KW-0472">Membrane</keyword>
<name>A0A2V1IWA6_9BACT</name>
<evidence type="ECO:0000256" key="3">
    <source>
        <dbReference type="ARBA" id="ARBA00022475"/>
    </source>
</evidence>
<keyword evidence="5 7" id="KW-1133">Transmembrane helix</keyword>
<dbReference type="GeneID" id="93424408"/>